<dbReference type="GO" id="GO:0055087">
    <property type="term" value="C:Ski complex"/>
    <property type="evidence" value="ECO:0007669"/>
    <property type="project" value="TreeGrafter"/>
</dbReference>
<dbReference type="PROSITE" id="PS51192">
    <property type="entry name" value="HELICASE_ATP_BIND_1"/>
    <property type="match status" value="1"/>
</dbReference>
<feature type="domain" description="Helicase ATP-binding" evidence="5">
    <location>
        <begin position="51"/>
        <end position="226"/>
    </location>
</feature>
<keyword evidence="3" id="KW-0347">Helicase</keyword>
<dbReference type="Gene3D" id="3.40.50.300">
    <property type="entry name" value="P-loop containing nucleotide triphosphate hydrolases"/>
    <property type="match status" value="2"/>
</dbReference>
<dbReference type="PANTHER" id="PTHR12131:SF1">
    <property type="entry name" value="ATP-DEPENDENT RNA HELICASE SUPV3L1, MITOCHONDRIAL-RELATED"/>
    <property type="match status" value="1"/>
</dbReference>
<dbReference type="AlphaFoldDB" id="A0A6C0I2S2"/>
<evidence type="ECO:0000256" key="4">
    <source>
        <dbReference type="ARBA" id="ARBA00022840"/>
    </source>
</evidence>
<reference evidence="7" key="1">
    <citation type="journal article" date="2020" name="Nature">
        <title>Giant virus diversity and host interactions through global metagenomics.</title>
        <authorList>
            <person name="Schulz F."/>
            <person name="Roux S."/>
            <person name="Paez-Espino D."/>
            <person name="Jungbluth S."/>
            <person name="Walsh D.A."/>
            <person name="Denef V.J."/>
            <person name="McMahon K.D."/>
            <person name="Konstantinidis K.T."/>
            <person name="Eloe-Fadrosh E.A."/>
            <person name="Kyrpides N.C."/>
            <person name="Woyke T."/>
        </authorList>
    </citation>
    <scope>NUCLEOTIDE SEQUENCE</scope>
    <source>
        <strain evidence="7">GVMAG-M-3300023184-190</strain>
    </source>
</reference>
<dbReference type="EMBL" id="MN740084">
    <property type="protein sequence ID" value="QHT87184.1"/>
    <property type="molecule type" value="Genomic_DNA"/>
</dbReference>
<dbReference type="PANTHER" id="PTHR12131">
    <property type="entry name" value="ATP-DEPENDENT RNA AND DNA HELICASE"/>
    <property type="match status" value="1"/>
</dbReference>
<evidence type="ECO:0000256" key="2">
    <source>
        <dbReference type="ARBA" id="ARBA00022801"/>
    </source>
</evidence>
<dbReference type="PROSITE" id="PS51194">
    <property type="entry name" value="HELICASE_CTER"/>
    <property type="match status" value="1"/>
</dbReference>
<evidence type="ECO:0000256" key="1">
    <source>
        <dbReference type="ARBA" id="ARBA00022741"/>
    </source>
</evidence>
<keyword evidence="4" id="KW-0067">ATP-binding</keyword>
<sequence>MFFRKDLNICTSTIIVIMVKICNTAYPDNSKYESYFEWFPYPLSDFQKFAIEAIVEGHHALVTAHTGSGKTLPAEFAIGYFVREKKKKVIYCSPIKALSNQKYYEFTRKYPDISVGLFTGDIKTNPNADVLIMTTEILMNYLFTADSAKEQDNGSAGLQFQIDIANELACVVFDEVHYINDVERGQVWEKSILLLPEHVQMLMLSATIDNPEGFAAWVEQRNERGKQVYLASTSVRVVPLTHYGFFTVTEGLFKVVKDKATEKQVRELTDTLLPLSSSSNQFSDAGHKNAVYLDKIIDSAHQKPSRKHVLNKLSEFLRDRDMLPAIAFVFSRKNVELFAHDVTVPLLEFDSNVGYTVRNECEQIIRKLPNYKEYLGLPEYERLVELLEKGIGIHHSGMIPVLREIVELMISKKYIKLLFATESFAIGLDCPIRTAVFTSLTKFDGQHERLLLAHEYSQMAGRAGRRGIDTIGHVVHCNNLFSVPPINEYKRILGGVPQKLVSKFHVSYSLILNLLKQGQTDNFHLFSEKSMIQGEIAGQVAGLRADLDTLNRQLDQIMTTFQNKSAPKEVCFAYDALVAKSKTLVNKKRKDAMSELESMLQSYPSLKEDCVVYKEWLAVDQQHKDIEYSITYLHNYLREQTEAICQVMVEEGFVEVNEENGYKLLPMGNIATNIAEIHPLILTKRVVGEECSAFSPKEWVGLFSCFTDVNVPADQRTTISSLTAFSIFNALEQLTKEYEHYYDIETKRDIRTGIHYLDAMQFDLVQLSMTWCNLETEQECKAFIQGEVADRGISVGDFTKAMMKIVTITKEWINVCESSGWIELKHTLSQIERLVLKYVLTTQSLYV</sequence>
<dbReference type="InterPro" id="IPR011545">
    <property type="entry name" value="DEAD/DEAH_box_helicase_dom"/>
</dbReference>
<keyword evidence="1" id="KW-0547">Nucleotide-binding</keyword>
<dbReference type="Pfam" id="PF00270">
    <property type="entry name" value="DEAD"/>
    <property type="match status" value="1"/>
</dbReference>
<evidence type="ECO:0000256" key="3">
    <source>
        <dbReference type="ARBA" id="ARBA00022806"/>
    </source>
</evidence>
<protein>
    <recommendedName>
        <fullName evidence="8">Helicase</fullName>
    </recommendedName>
</protein>
<dbReference type="InterPro" id="IPR012961">
    <property type="entry name" value="Ski2/MTR4_C"/>
</dbReference>
<dbReference type="InterPro" id="IPR050699">
    <property type="entry name" value="RNA-DNA_Helicase"/>
</dbReference>
<dbReference type="GO" id="GO:0004386">
    <property type="term" value="F:helicase activity"/>
    <property type="evidence" value="ECO:0007669"/>
    <property type="project" value="UniProtKB-KW"/>
</dbReference>
<name>A0A6C0I2S2_9ZZZZ</name>
<dbReference type="InterPro" id="IPR014001">
    <property type="entry name" value="Helicase_ATP-bd"/>
</dbReference>
<dbReference type="GO" id="GO:0016787">
    <property type="term" value="F:hydrolase activity"/>
    <property type="evidence" value="ECO:0007669"/>
    <property type="project" value="UniProtKB-KW"/>
</dbReference>
<dbReference type="SUPFAM" id="SSF52540">
    <property type="entry name" value="P-loop containing nucleoside triphosphate hydrolases"/>
    <property type="match status" value="1"/>
</dbReference>
<dbReference type="InterPro" id="IPR001650">
    <property type="entry name" value="Helicase_C-like"/>
</dbReference>
<evidence type="ECO:0000313" key="7">
    <source>
        <dbReference type="EMBL" id="QHT87184.1"/>
    </source>
</evidence>
<dbReference type="Pfam" id="PF08148">
    <property type="entry name" value="DSHCT"/>
    <property type="match status" value="1"/>
</dbReference>
<evidence type="ECO:0000259" key="6">
    <source>
        <dbReference type="PROSITE" id="PS51194"/>
    </source>
</evidence>
<keyword evidence="2" id="KW-0378">Hydrolase</keyword>
<proteinExistence type="predicted"/>
<dbReference type="SMART" id="SM00490">
    <property type="entry name" value="HELICc"/>
    <property type="match status" value="1"/>
</dbReference>
<dbReference type="GO" id="GO:0070478">
    <property type="term" value="P:nuclear-transcribed mRNA catabolic process, 3'-5' exonucleolytic nonsense-mediated decay"/>
    <property type="evidence" value="ECO:0007669"/>
    <property type="project" value="TreeGrafter"/>
</dbReference>
<feature type="domain" description="Helicase C-terminal" evidence="6">
    <location>
        <begin position="336"/>
        <end position="515"/>
    </location>
</feature>
<dbReference type="InterPro" id="IPR027417">
    <property type="entry name" value="P-loop_NTPase"/>
</dbReference>
<dbReference type="GO" id="GO:0003676">
    <property type="term" value="F:nucleic acid binding"/>
    <property type="evidence" value="ECO:0007669"/>
    <property type="project" value="InterPro"/>
</dbReference>
<dbReference type="SMART" id="SM00487">
    <property type="entry name" value="DEXDc"/>
    <property type="match status" value="1"/>
</dbReference>
<dbReference type="Gene3D" id="1.10.3380.30">
    <property type="match status" value="1"/>
</dbReference>
<dbReference type="GO" id="GO:0005524">
    <property type="term" value="F:ATP binding"/>
    <property type="evidence" value="ECO:0007669"/>
    <property type="project" value="UniProtKB-KW"/>
</dbReference>
<organism evidence="7">
    <name type="scientific">viral metagenome</name>
    <dbReference type="NCBI Taxonomy" id="1070528"/>
    <lineage>
        <taxon>unclassified sequences</taxon>
        <taxon>metagenomes</taxon>
        <taxon>organismal metagenomes</taxon>
    </lineage>
</organism>
<accession>A0A6C0I2S2</accession>
<evidence type="ECO:0008006" key="8">
    <source>
        <dbReference type="Google" id="ProtNLM"/>
    </source>
</evidence>
<evidence type="ECO:0000259" key="5">
    <source>
        <dbReference type="PROSITE" id="PS51192"/>
    </source>
</evidence>